<reference evidence="2 3" key="1">
    <citation type="submission" date="2013-10" db="EMBL/GenBank/DDBJ databases">
        <title>Salinisphaera japonica YTM-1 Genome Sequencing.</title>
        <authorList>
            <person name="Lai Q."/>
            <person name="Li C."/>
            <person name="Shao Z."/>
        </authorList>
    </citation>
    <scope>NUCLEOTIDE SEQUENCE [LARGE SCALE GENOMIC DNA]</scope>
    <source>
        <strain evidence="2 3">YTM-1</strain>
    </source>
</reference>
<evidence type="ECO:0000313" key="3">
    <source>
        <dbReference type="Proteomes" id="UP000285310"/>
    </source>
</evidence>
<comment type="caution">
    <text evidence="2">The sequence shown here is derived from an EMBL/GenBank/DDBJ whole genome shotgun (WGS) entry which is preliminary data.</text>
</comment>
<evidence type="ECO:0000256" key="1">
    <source>
        <dbReference type="SAM" id="MobiDB-lite"/>
    </source>
</evidence>
<dbReference type="Proteomes" id="UP000285310">
    <property type="component" value="Unassembled WGS sequence"/>
</dbReference>
<keyword evidence="3" id="KW-1185">Reference proteome</keyword>
<accession>A0A423Q1C1</accession>
<name>A0A423Q1C1_9GAMM</name>
<sequence length="87" mass="9713">MQKKAARRQVTELAKPPNNPTHQPRNDGFRWNISTIGAALNLHRDTVRAKLRTAGIEPDGHVGNSPVYELSRAIPAIYGHEPRAPKR</sequence>
<dbReference type="EMBL" id="AYKG01000003">
    <property type="protein sequence ID" value="ROO31976.1"/>
    <property type="molecule type" value="Genomic_DNA"/>
</dbReference>
<feature type="region of interest" description="Disordered" evidence="1">
    <location>
        <begin position="1"/>
        <end position="29"/>
    </location>
</feature>
<evidence type="ECO:0000313" key="2">
    <source>
        <dbReference type="EMBL" id="ROO31976.1"/>
    </source>
</evidence>
<proteinExistence type="predicted"/>
<protein>
    <submittedName>
        <fullName evidence="2">Uncharacterized protein</fullName>
    </submittedName>
</protein>
<dbReference type="InParanoid" id="A0A423Q1C1"/>
<dbReference type="RefSeq" id="WP_123656987.1">
    <property type="nucleotide sequence ID" value="NZ_AYKG01000003.1"/>
</dbReference>
<organism evidence="2 3">
    <name type="scientific">Salinisphaera japonica YTM-1</name>
    <dbReference type="NCBI Taxonomy" id="1209778"/>
    <lineage>
        <taxon>Bacteria</taxon>
        <taxon>Pseudomonadati</taxon>
        <taxon>Pseudomonadota</taxon>
        <taxon>Gammaproteobacteria</taxon>
        <taxon>Salinisphaerales</taxon>
        <taxon>Salinisphaeraceae</taxon>
        <taxon>Salinisphaera</taxon>
    </lineage>
</organism>
<dbReference type="AlphaFoldDB" id="A0A423Q1C1"/>
<gene>
    <name evidence="2" type="ORF">SAJA_02040</name>
</gene>
<dbReference type="OrthoDB" id="6119938at2"/>